<dbReference type="EMBL" id="UGQE01000004">
    <property type="protein sequence ID" value="STZ14301.1"/>
    <property type="molecule type" value="Genomic_DNA"/>
</dbReference>
<dbReference type="OrthoDB" id="9803304at2"/>
<sequence length="447" mass="47346">MSSLYESHLSTRKTQENDAVALIVALSALANRGVNTLFLGKRIALDVAGIIALHDDNGVALGDTLALVQALVAADVANTSIDIAQAVKQGKTATDFTSGTAAATTDVVLYGFGRIGRILARLLMSRPASDKGLQLKAIVVRPAGEGDLAKRASLLERDSVHGWFNGSVVVDEANGGMIVNGRFIKVIYAADPSEVDYTAHGINNAIIIDNTGKWKDEAGLGKHLQSKGAAKVLLTAPAKGEIKNVVYGVNHDTIGGDTIVSAASCTTNAITPTLKVLHDAFGIVNGHMETVHAFTNDQNLVDNYHKADRRGRAAPLNMVMTSTGAASAVSKAIPELKGKLTGNAIRVPTPNVSLAILNLNFDKAVGTADELNAFIKSKADSQEWQEQIDYSDSPEAVSTDFVGSEKVAIFDAEATIAADKRATLYVWYDNEMGYSTQVIRVAEEMAK</sequence>
<dbReference type="SUPFAM" id="SSF55347">
    <property type="entry name" value="Glyceraldehyde-3-phosphate dehydrogenase-like, C-terminal domain"/>
    <property type="match status" value="1"/>
</dbReference>
<dbReference type="GO" id="GO:0051287">
    <property type="term" value="F:NAD binding"/>
    <property type="evidence" value="ECO:0007669"/>
    <property type="project" value="InterPro"/>
</dbReference>
<dbReference type="CDD" id="cd18126">
    <property type="entry name" value="GAPDH_I_C"/>
    <property type="match status" value="1"/>
</dbReference>
<dbReference type="Pfam" id="PF00044">
    <property type="entry name" value="Gp_dh_N"/>
    <property type="match status" value="1"/>
</dbReference>
<dbReference type="PANTHER" id="PTHR43454:SF1">
    <property type="entry name" value="GLYCERALDEHYDE 3-PHOSPHATE DEHYDROGENASE NAD(P) BINDING DOMAIN-CONTAINING PROTEIN"/>
    <property type="match status" value="1"/>
</dbReference>
<dbReference type="Pfam" id="PF02800">
    <property type="entry name" value="Gp_dh_C"/>
    <property type="match status" value="1"/>
</dbReference>
<evidence type="ECO:0000313" key="6">
    <source>
        <dbReference type="EMBL" id="OOR89918.1"/>
    </source>
</evidence>
<proteinExistence type="inferred from homology"/>
<evidence type="ECO:0000256" key="4">
    <source>
        <dbReference type="RuleBase" id="RU361160"/>
    </source>
</evidence>
<gene>
    <name evidence="7" type="primary">gap_2</name>
    <name evidence="6" type="ORF">B0181_05770</name>
    <name evidence="7" type="ORF">NCTC10293_01894</name>
</gene>
<reference evidence="7 9" key="2">
    <citation type="submission" date="2018-06" db="EMBL/GenBank/DDBJ databases">
        <authorList>
            <consortium name="Pathogen Informatics"/>
            <person name="Doyle S."/>
        </authorList>
    </citation>
    <scope>NUCLEOTIDE SEQUENCE [LARGE SCALE GENOMIC DNA]</scope>
    <source>
        <strain evidence="7 9">NCTC10293</strain>
    </source>
</reference>
<dbReference type="SMART" id="SM00846">
    <property type="entry name" value="Gp_dh_N"/>
    <property type="match status" value="1"/>
</dbReference>
<dbReference type="RefSeq" id="WP_078276556.1">
    <property type="nucleotide sequence ID" value="NZ_CAACXO010000040.1"/>
</dbReference>
<keyword evidence="2 4" id="KW-0560">Oxidoreductase</keyword>
<dbReference type="CDD" id="cd05214">
    <property type="entry name" value="GAPDH_I_N"/>
    <property type="match status" value="1"/>
</dbReference>
<feature type="domain" description="Glyceraldehyde 3-phosphate dehydrogenase NAD(P) binding" evidence="5">
    <location>
        <begin position="105"/>
        <end position="265"/>
    </location>
</feature>
<dbReference type="PANTHER" id="PTHR43454">
    <property type="entry name" value="GLYCERALDEHYDE-3-PHOSPHATE DEHYDROGENASE"/>
    <property type="match status" value="1"/>
</dbReference>
<accession>A0A1T0A2S0</accession>
<dbReference type="InterPro" id="IPR036291">
    <property type="entry name" value="NAD(P)-bd_dom_sf"/>
</dbReference>
<evidence type="ECO:0000256" key="1">
    <source>
        <dbReference type="ARBA" id="ARBA00007406"/>
    </source>
</evidence>
<dbReference type="GO" id="GO:0050661">
    <property type="term" value="F:NADP binding"/>
    <property type="evidence" value="ECO:0007669"/>
    <property type="project" value="InterPro"/>
</dbReference>
<evidence type="ECO:0000256" key="2">
    <source>
        <dbReference type="ARBA" id="ARBA00023002"/>
    </source>
</evidence>
<evidence type="ECO:0000313" key="9">
    <source>
        <dbReference type="Proteomes" id="UP000255279"/>
    </source>
</evidence>
<evidence type="ECO:0000313" key="8">
    <source>
        <dbReference type="Proteomes" id="UP000190435"/>
    </source>
</evidence>
<dbReference type="InterPro" id="IPR020831">
    <property type="entry name" value="GlycerAld/Erythrose_P_DH"/>
</dbReference>
<keyword evidence="8" id="KW-1185">Reference proteome</keyword>
<dbReference type="FunFam" id="3.30.360.10:FF:000002">
    <property type="entry name" value="Glyceraldehyde-3-phosphate dehydrogenase"/>
    <property type="match status" value="1"/>
</dbReference>
<dbReference type="Proteomes" id="UP000190435">
    <property type="component" value="Unassembled WGS sequence"/>
</dbReference>
<dbReference type="GO" id="GO:0006006">
    <property type="term" value="P:glucose metabolic process"/>
    <property type="evidence" value="ECO:0007669"/>
    <property type="project" value="InterPro"/>
</dbReference>
<dbReference type="PRINTS" id="PR00078">
    <property type="entry name" value="G3PDHDRGNASE"/>
</dbReference>
<dbReference type="NCBIfam" id="NF006139">
    <property type="entry name" value="PRK08289.1"/>
    <property type="match status" value="1"/>
</dbReference>
<dbReference type="NCBIfam" id="TIGR01534">
    <property type="entry name" value="GAPDH-I"/>
    <property type="match status" value="1"/>
</dbReference>
<organism evidence="6 8">
    <name type="scientific">Moraxella caviae</name>
    <dbReference type="NCBI Taxonomy" id="34060"/>
    <lineage>
        <taxon>Bacteria</taxon>
        <taxon>Pseudomonadati</taxon>
        <taxon>Pseudomonadota</taxon>
        <taxon>Gammaproteobacteria</taxon>
        <taxon>Moraxellales</taxon>
        <taxon>Moraxellaceae</taxon>
        <taxon>Moraxella</taxon>
    </lineage>
</organism>
<dbReference type="GO" id="GO:0016620">
    <property type="term" value="F:oxidoreductase activity, acting on the aldehyde or oxo group of donors, NAD or NADP as acceptor"/>
    <property type="evidence" value="ECO:0007669"/>
    <property type="project" value="InterPro"/>
</dbReference>
<dbReference type="Gene3D" id="3.30.360.10">
    <property type="entry name" value="Dihydrodipicolinate Reductase, domain 2"/>
    <property type="match status" value="1"/>
</dbReference>
<dbReference type="InterPro" id="IPR020829">
    <property type="entry name" value="GlycerAld_3-P_DH_cat"/>
</dbReference>
<dbReference type="InterPro" id="IPR020828">
    <property type="entry name" value="GlycerAld_3-P_DH_NAD(P)-bd"/>
</dbReference>
<dbReference type="EC" id="1.2.1.-" evidence="4"/>
<name>A0A1T0A2S0_9GAMM</name>
<dbReference type="SUPFAM" id="SSF51735">
    <property type="entry name" value="NAD(P)-binding Rossmann-fold domains"/>
    <property type="match status" value="1"/>
</dbReference>
<dbReference type="STRING" id="34060.B0181_05770"/>
<protein>
    <recommendedName>
        <fullName evidence="4">Glyceraldehyde-3-phosphate dehydrogenase</fullName>
        <ecNumber evidence="4">1.2.1.-</ecNumber>
    </recommendedName>
</protein>
<dbReference type="AlphaFoldDB" id="A0A1T0A2S0"/>
<dbReference type="PROSITE" id="PS00071">
    <property type="entry name" value="GAPDH"/>
    <property type="match status" value="1"/>
</dbReference>
<evidence type="ECO:0000256" key="3">
    <source>
        <dbReference type="RuleBase" id="RU000397"/>
    </source>
</evidence>
<evidence type="ECO:0000259" key="5">
    <source>
        <dbReference type="SMART" id="SM00846"/>
    </source>
</evidence>
<dbReference type="InterPro" id="IPR020830">
    <property type="entry name" value="GlycerAld_3-P_DH_AS"/>
</dbReference>
<comment type="similarity">
    <text evidence="1 3">Belongs to the glyceraldehyde-3-phosphate dehydrogenase family.</text>
</comment>
<evidence type="ECO:0000313" key="7">
    <source>
        <dbReference type="EMBL" id="STZ14301.1"/>
    </source>
</evidence>
<reference evidence="6 8" key="1">
    <citation type="submission" date="2017-02" db="EMBL/GenBank/DDBJ databases">
        <title>Draft genome sequence of Moraxella caviae CCUG 355 type strain.</title>
        <authorList>
            <person name="Engstrom-Jakobsson H."/>
            <person name="Salva-Serra F."/>
            <person name="Thorell K."/>
            <person name="Gonzales-Siles L."/>
            <person name="Karlsson R."/>
            <person name="Boulund F."/>
            <person name="Engstrand L."/>
            <person name="Moore E."/>
        </authorList>
    </citation>
    <scope>NUCLEOTIDE SEQUENCE [LARGE SCALE GENOMIC DNA]</scope>
    <source>
        <strain evidence="6 8">CCUG 355</strain>
    </source>
</reference>
<dbReference type="InterPro" id="IPR006424">
    <property type="entry name" value="Glyceraldehyde-3-P_DH_1"/>
</dbReference>
<dbReference type="EMBL" id="MUXU01000035">
    <property type="protein sequence ID" value="OOR89918.1"/>
    <property type="molecule type" value="Genomic_DNA"/>
</dbReference>
<dbReference type="Proteomes" id="UP000255279">
    <property type="component" value="Unassembled WGS sequence"/>
</dbReference>
<dbReference type="Gene3D" id="3.40.50.720">
    <property type="entry name" value="NAD(P)-binding Rossmann-like Domain"/>
    <property type="match status" value="1"/>
</dbReference>